<dbReference type="Proteomes" id="UP000199052">
    <property type="component" value="Unassembled WGS sequence"/>
</dbReference>
<dbReference type="InterPro" id="IPR036754">
    <property type="entry name" value="YbaK/aa-tRNA-synt-asso_dom_sf"/>
</dbReference>
<dbReference type="GO" id="GO:0016829">
    <property type="term" value="F:lyase activity"/>
    <property type="evidence" value="ECO:0007669"/>
    <property type="project" value="UniProtKB-KW"/>
</dbReference>
<dbReference type="SUPFAM" id="SSF55826">
    <property type="entry name" value="YbaK/ProRS associated domain"/>
    <property type="match status" value="1"/>
</dbReference>
<dbReference type="Pfam" id="PF04073">
    <property type="entry name" value="tRNA_edit"/>
    <property type="match status" value="1"/>
</dbReference>
<gene>
    <name evidence="6" type="ORF">SAMN05421678_110146</name>
</gene>
<dbReference type="EC" id="4.2.-.-" evidence="4"/>
<feature type="domain" description="YbaK/aminoacyl-tRNA synthetase-associated" evidence="5">
    <location>
        <begin position="54"/>
        <end position="165"/>
    </location>
</feature>
<reference evidence="6 7" key="1">
    <citation type="submission" date="2016-10" db="EMBL/GenBank/DDBJ databases">
        <authorList>
            <person name="de Groot N.N."/>
        </authorList>
    </citation>
    <scope>NUCLEOTIDE SEQUENCE [LARGE SCALE GENOMIC DNA]</scope>
    <source>
        <strain evidence="6 7">CPCC 202808</strain>
    </source>
</reference>
<dbReference type="STRING" id="504797.SAMN05421678_110146"/>
<protein>
    <recommendedName>
        <fullName evidence="4">Cys-tRNA(Pro)/Cys-tRNA(Cys) deacylase</fullName>
        <ecNumber evidence="4">4.2.-.-</ecNumber>
    </recommendedName>
</protein>
<dbReference type="NCBIfam" id="TIGR00011">
    <property type="entry name" value="YbaK_EbsC"/>
    <property type="match status" value="1"/>
</dbReference>
<dbReference type="Gene3D" id="3.90.960.10">
    <property type="entry name" value="YbaK/aminoacyl-tRNA synthetase-associated domain"/>
    <property type="match status" value="1"/>
</dbReference>
<dbReference type="GO" id="GO:0006412">
    <property type="term" value="P:translation"/>
    <property type="evidence" value="ECO:0007669"/>
    <property type="project" value="UniProtKB-KW"/>
</dbReference>
<name>A0A1I2W868_9ACTN</name>
<dbReference type="GO" id="GO:0002161">
    <property type="term" value="F:aminoacyl-tRNA deacylase activity"/>
    <property type="evidence" value="ECO:0007669"/>
    <property type="project" value="InterPro"/>
</dbReference>
<dbReference type="InterPro" id="IPR004369">
    <property type="entry name" value="Prolyl-tRNA_editing_YbaK/EbsC"/>
</dbReference>
<dbReference type="InterPro" id="IPR007214">
    <property type="entry name" value="YbaK/aa-tRNA-synth-assoc-dom"/>
</dbReference>
<dbReference type="AlphaFoldDB" id="A0A1I2W868"/>
<sequence>MVGAVAKKKTSQGTPAVVALQRAGVAHTVHAYDHEHGHEPEGGRTGKERPHYGQAAAQALGVPPERLFKTLLAQVDDELAVAVVPVSASLDLKAFAAALGGKRAQLAEPAVAEKATGYVVGGISPLGQRRRLRTVVDASAKNHPTVYVSAGRRGLQVELAPADLVEQCAATSAPIATAPIAT</sequence>
<accession>A0A1I2W868</accession>
<comment type="similarity">
    <text evidence="1 4">Belongs to the prolyl-tRNA editing family. YbaK/EbsC subfamily.</text>
</comment>
<dbReference type="PANTHER" id="PTHR30411">
    <property type="entry name" value="CYTOPLASMIC PROTEIN"/>
    <property type="match status" value="1"/>
</dbReference>
<evidence type="ECO:0000256" key="1">
    <source>
        <dbReference type="ARBA" id="ARBA00009798"/>
    </source>
</evidence>
<dbReference type="EMBL" id="FOOI01000010">
    <property type="protein sequence ID" value="SFG97573.1"/>
    <property type="molecule type" value="Genomic_DNA"/>
</dbReference>
<evidence type="ECO:0000313" key="6">
    <source>
        <dbReference type="EMBL" id="SFG97573.1"/>
    </source>
</evidence>
<evidence type="ECO:0000313" key="7">
    <source>
        <dbReference type="Proteomes" id="UP000199052"/>
    </source>
</evidence>
<keyword evidence="3 4" id="KW-0456">Lyase</keyword>
<dbReference type="CDD" id="cd00002">
    <property type="entry name" value="YbaK_deacylase"/>
    <property type="match status" value="1"/>
</dbReference>
<dbReference type="PANTHER" id="PTHR30411:SF0">
    <property type="entry name" value="CYS-TRNA(PRO)_CYS-TRNA(CYS) DEACYLASE YBAK"/>
    <property type="match status" value="1"/>
</dbReference>
<organism evidence="6 7">
    <name type="scientific">Actinopolymorpha cephalotaxi</name>
    <dbReference type="NCBI Taxonomy" id="504797"/>
    <lineage>
        <taxon>Bacteria</taxon>
        <taxon>Bacillati</taxon>
        <taxon>Actinomycetota</taxon>
        <taxon>Actinomycetes</taxon>
        <taxon>Propionibacteriales</taxon>
        <taxon>Actinopolymorphaceae</taxon>
        <taxon>Actinopolymorpha</taxon>
    </lineage>
</organism>
<keyword evidence="2 4" id="KW-0648">Protein biosynthesis</keyword>
<evidence type="ECO:0000259" key="5">
    <source>
        <dbReference type="Pfam" id="PF04073"/>
    </source>
</evidence>
<proteinExistence type="inferred from homology"/>
<evidence type="ECO:0000256" key="3">
    <source>
        <dbReference type="ARBA" id="ARBA00023239"/>
    </source>
</evidence>
<evidence type="ECO:0000256" key="2">
    <source>
        <dbReference type="ARBA" id="ARBA00022917"/>
    </source>
</evidence>
<dbReference type="PIRSF" id="PIRSF006181">
    <property type="entry name" value="EbsC_YbaK"/>
    <property type="match status" value="1"/>
</dbReference>
<evidence type="ECO:0000256" key="4">
    <source>
        <dbReference type="PIRNR" id="PIRNR006181"/>
    </source>
</evidence>